<dbReference type="Proteomes" id="UP000078560">
    <property type="component" value="Unassembled WGS sequence"/>
</dbReference>
<name>A0A1A8WQU5_PLAOA</name>
<protein>
    <submittedName>
        <fullName evidence="2">PIR Superfamily Protein</fullName>
    </submittedName>
</protein>
<evidence type="ECO:0000313" key="3">
    <source>
        <dbReference type="Proteomes" id="UP000078560"/>
    </source>
</evidence>
<accession>A0A1A8WQU5</accession>
<dbReference type="EMBL" id="FLQU01001993">
    <property type="protein sequence ID" value="SBS95273.1"/>
    <property type="molecule type" value="Genomic_DNA"/>
</dbReference>
<organism evidence="2 3">
    <name type="scientific">Plasmodium ovale curtisi</name>
    <dbReference type="NCBI Taxonomy" id="864141"/>
    <lineage>
        <taxon>Eukaryota</taxon>
        <taxon>Sar</taxon>
        <taxon>Alveolata</taxon>
        <taxon>Apicomplexa</taxon>
        <taxon>Aconoidasida</taxon>
        <taxon>Haemosporida</taxon>
        <taxon>Plasmodiidae</taxon>
        <taxon>Plasmodium</taxon>
        <taxon>Plasmodium (Plasmodium)</taxon>
    </lineage>
</organism>
<keyword evidence="1" id="KW-0472">Membrane</keyword>
<gene>
    <name evidence="2" type="ORF">POVCU2_0094640</name>
</gene>
<reference evidence="3" key="1">
    <citation type="submission" date="2016-05" db="EMBL/GenBank/DDBJ databases">
        <authorList>
            <person name="Naeem Raeece"/>
        </authorList>
    </citation>
    <scope>NUCLEOTIDE SEQUENCE [LARGE SCALE GENOMIC DNA]</scope>
</reference>
<evidence type="ECO:0000256" key="1">
    <source>
        <dbReference type="SAM" id="Phobius"/>
    </source>
</evidence>
<proteinExistence type="predicted"/>
<dbReference type="AlphaFoldDB" id="A0A1A8WQU5"/>
<dbReference type="Pfam" id="PF05795">
    <property type="entry name" value="Plasmodium_Vir"/>
    <property type="match status" value="2"/>
</dbReference>
<sequence length="347" mass="40644">MADEAILSEEIESLKFDHKLDKINGKCTNCNSCYKYGKNLKNQFAFHLLCQRLVKNIEYILLIVPYDDENLKKKKYDDLIYWMHNNVNNMDDVTDKKEVHNVIKELIEVWGFVNGILKSSGKNPSHLCDTAKIELPLNFENMKQQKTMSDYCQNFNTLYTKITNNKPNCNIYHDYFEKTMKVYEDVFEKCHKTNADRSKCPNICKINTHDPNLIINKLRCDNIRSQKTQDTLISEQQCNTDKGLLQYKLEKALVAAGNPEFNYSDPRSVILILFTFWGIFLTFILLYKITPFSSWIRNNLQKKKIVRDNVHEAIDDESIYDYSGIVNTNMQNAGYNMSYNSDWSSSR</sequence>
<feature type="transmembrane region" description="Helical" evidence="1">
    <location>
        <begin position="268"/>
        <end position="287"/>
    </location>
</feature>
<dbReference type="InterPro" id="IPR008780">
    <property type="entry name" value="Plasmodium_Vir"/>
</dbReference>
<keyword evidence="1" id="KW-0812">Transmembrane</keyword>
<evidence type="ECO:0000313" key="2">
    <source>
        <dbReference type="EMBL" id="SBS95273.1"/>
    </source>
</evidence>
<keyword evidence="1" id="KW-1133">Transmembrane helix</keyword>